<proteinExistence type="inferred from homology"/>
<dbReference type="Pfam" id="PF01875">
    <property type="entry name" value="Memo"/>
    <property type="match status" value="1"/>
</dbReference>
<dbReference type="HAMAP" id="MF_00055">
    <property type="entry name" value="MEMO1"/>
    <property type="match status" value="1"/>
</dbReference>
<dbReference type="AlphaFoldDB" id="A0A2Z4Y4T5"/>
<dbReference type="InterPro" id="IPR002737">
    <property type="entry name" value="MEMO1_fam"/>
</dbReference>
<evidence type="ECO:0000256" key="1">
    <source>
        <dbReference type="ARBA" id="ARBA00006315"/>
    </source>
</evidence>
<dbReference type="NCBIfam" id="TIGR04336">
    <property type="entry name" value="AmmeMemoSam_B"/>
    <property type="match status" value="1"/>
</dbReference>
<evidence type="ECO:0000313" key="3">
    <source>
        <dbReference type="EMBL" id="AXA36150.1"/>
    </source>
</evidence>
<accession>A0A2Z4Y4T5</accession>
<organism evidence="3 4">
    <name type="scientific">Sumerlaea chitinivorans</name>
    <dbReference type="NCBI Taxonomy" id="2250252"/>
    <lineage>
        <taxon>Bacteria</taxon>
        <taxon>Candidatus Sumerlaeota</taxon>
        <taxon>Candidatus Sumerlaeia</taxon>
        <taxon>Candidatus Sumerlaeales</taxon>
        <taxon>Candidatus Sumerlaeaceae</taxon>
        <taxon>Candidatus Sumerlaea</taxon>
    </lineage>
</organism>
<name>A0A2Z4Y4T5_SUMC1</name>
<dbReference type="PANTHER" id="PTHR11060">
    <property type="entry name" value="PROTEIN MEMO1"/>
    <property type="match status" value="1"/>
</dbReference>
<comment type="similarity">
    <text evidence="1 2">Belongs to the MEMO1 family.</text>
</comment>
<dbReference type="KEGG" id="schv:BRCON_1373"/>
<protein>
    <recommendedName>
        <fullName evidence="2">MEMO1 family protein BRCON_1373</fullName>
    </recommendedName>
</protein>
<dbReference type="Proteomes" id="UP000262583">
    <property type="component" value="Chromosome"/>
</dbReference>
<dbReference type="PANTHER" id="PTHR11060:SF0">
    <property type="entry name" value="PROTEIN MEMO1"/>
    <property type="match status" value="1"/>
</dbReference>
<evidence type="ECO:0000256" key="2">
    <source>
        <dbReference type="HAMAP-Rule" id="MF_00055"/>
    </source>
</evidence>
<dbReference type="Gene3D" id="3.40.830.10">
    <property type="entry name" value="LigB-like"/>
    <property type="match status" value="1"/>
</dbReference>
<dbReference type="CDD" id="cd07361">
    <property type="entry name" value="MEMO_like"/>
    <property type="match status" value="1"/>
</dbReference>
<gene>
    <name evidence="3" type="ORF">BRCON_1373</name>
</gene>
<dbReference type="EMBL" id="CP030759">
    <property type="protein sequence ID" value="AXA36150.1"/>
    <property type="molecule type" value="Genomic_DNA"/>
</dbReference>
<evidence type="ECO:0000313" key="4">
    <source>
        <dbReference type="Proteomes" id="UP000262583"/>
    </source>
</evidence>
<reference evidence="3 4" key="1">
    <citation type="submission" date="2018-05" db="EMBL/GenBank/DDBJ databases">
        <title>A metagenomic window into the 2 km-deep terrestrial subsurface aquifer revealed taxonomically and functionally diverse microbial community comprising novel uncultured bacterial lineages.</title>
        <authorList>
            <person name="Kadnikov V.V."/>
            <person name="Mardanov A.V."/>
            <person name="Beletsky A.V."/>
            <person name="Banks D."/>
            <person name="Pimenov N.V."/>
            <person name="Frank Y.A."/>
            <person name="Karnachuk O.V."/>
            <person name="Ravin N.V."/>
        </authorList>
    </citation>
    <scope>NUCLEOTIDE SEQUENCE [LARGE SCALE GENOMIC DNA]</scope>
    <source>
        <strain evidence="3">BY</strain>
    </source>
</reference>
<sequence length="279" mass="30677">MTVTDVRPAVSAGRYGFYPSDPQELRLCLRQMFQAVKVDQTLEPIGLVAPHAGYVYSGPTAAHAYKLLQGRRYDRVIIVAPSHYAVFPGASLFPGRAYETPLGLVPVDREFADALWNLSNVFDFYPDAETREHSLEVQLPFLQFMLPDFKIVPIVVYDRSLSNCQRVARAIVEVTRKTSGRTLLVASSDLYHGPGAVIARTKSLQAARAIEKMDPTTFSQGIEAGEFQACGAGPITIVMLASKELGATRAKVLALTTSYDVHPGREDYVVGYLAAVFFK</sequence>